<protein>
    <recommendedName>
        <fullName evidence="1">Helix-turn-helix domain-containing protein</fullName>
    </recommendedName>
</protein>
<dbReference type="NCBIfam" id="TIGR01764">
    <property type="entry name" value="excise"/>
    <property type="match status" value="1"/>
</dbReference>
<dbReference type="EMBL" id="ATAX01000022">
    <property type="protein sequence ID" value="EWM54025.1"/>
    <property type="molecule type" value="Genomic_DNA"/>
</dbReference>
<name>W7UZ75_RUMFL</name>
<evidence type="ECO:0000313" key="3">
    <source>
        <dbReference type="Proteomes" id="UP000019365"/>
    </source>
</evidence>
<reference evidence="2 3" key="1">
    <citation type="journal article" date="2014" name="PLoS ONE">
        <title>Rumen cellulosomics: divergent fiber-degrading strategies revealed by comparative genome-wide analysis of six ruminococcal strains.</title>
        <authorList>
            <person name="Dassa B."/>
            <person name="Borovok I."/>
            <person name="Ruimy-Israeli V."/>
            <person name="Lamed R."/>
            <person name="Flint H.J."/>
            <person name="Duncan S.H."/>
            <person name="Henrissat B."/>
            <person name="Coutinho P."/>
            <person name="Morrison M."/>
            <person name="Mosoni P."/>
            <person name="Yeoman C.J."/>
            <person name="White B.A."/>
            <person name="Bayer E.A."/>
        </authorList>
    </citation>
    <scope>NUCLEOTIDE SEQUENCE [LARGE SCALE GENOMIC DNA]</scope>
    <source>
        <strain evidence="2 3">007c</strain>
    </source>
</reference>
<gene>
    <name evidence="2" type="ORF">RF007C_03680</name>
</gene>
<dbReference type="Proteomes" id="UP000019365">
    <property type="component" value="Unassembled WGS sequence"/>
</dbReference>
<organism evidence="2 3">
    <name type="scientific">Ruminococcus flavefaciens 007c</name>
    <dbReference type="NCBI Taxonomy" id="1341157"/>
    <lineage>
        <taxon>Bacteria</taxon>
        <taxon>Bacillati</taxon>
        <taxon>Bacillota</taxon>
        <taxon>Clostridia</taxon>
        <taxon>Eubacteriales</taxon>
        <taxon>Oscillospiraceae</taxon>
        <taxon>Ruminococcus</taxon>
    </lineage>
</organism>
<dbReference type="InterPro" id="IPR010093">
    <property type="entry name" value="SinI_DNA-bd"/>
</dbReference>
<sequence length="74" mass="8578">MEEQLLSEKDTSEETLFSDYPEIVTVKEISEMLGLHRNKVYELIKEGVIPKIPYCRHIKVAKISVIKFILQSAQ</sequence>
<accession>W7UZ75</accession>
<feature type="domain" description="Helix-turn-helix" evidence="1">
    <location>
        <begin position="24"/>
        <end position="71"/>
    </location>
</feature>
<dbReference type="Pfam" id="PF12728">
    <property type="entry name" value="HTH_17"/>
    <property type="match status" value="1"/>
</dbReference>
<comment type="caution">
    <text evidence="2">The sequence shown here is derived from an EMBL/GenBank/DDBJ whole genome shotgun (WGS) entry which is preliminary data.</text>
</comment>
<dbReference type="PATRIC" id="fig|1341157.4.peg.1388"/>
<keyword evidence="3" id="KW-1185">Reference proteome</keyword>
<dbReference type="OrthoDB" id="1655135at2"/>
<proteinExistence type="predicted"/>
<dbReference type="AlphaFoldDB" id="W7UZ75"/>
<dbReference type="RefSeq" id="WP_037298524.1">
    <property type="nucleotide sequence ID" value="NZ_ATAX01000022.1"/>
</dbReference>
<evidence type="ECO:0000313" key="2">
    <source>
        <dbReference type="EMBL" id="EWM54025.1"/>
    </source>
</evidence>
<dbReference type="InterPro" id="IPR041657">
    <property type="entry name" value="HTH_17"/>
</dbReference>
<dbReference type="GO" id="GO:0003677">
    <property type="term" value="F:DNA binding"/>
    <property type="evidence" value="ECO:0007669"/>
    <property type="project" value="InterPro"/>
</dbReference>
<evidence type="ECO:0000259" key="1">
    <source>
        <dbReference type="Pfam" id="PF12728"/>
    </source>
</evidence>